<dbReference type="Gene3D" id="2.40.10.10">
    <property type="entry name" value="Trypsin-like serine proteases"/>
    <property type="match status" value="2"/>
</dbReference>
<dbReference type="Pfam" id="PF01223">
    <property type="entry name" value="Endonuclease_NS"/>
    <property type="match status" value="1"/>
</dbReference>
<dbReference type="InterPro" id="IPR043504">
    <property type="entry name" value="Peptidase_S1_PA_chymotrypsin"/>
</dbReference>
<dbReference type="CDD" id="cd00091">
    <property type="entry name" value="NUC"/>
    <property type="match status" value="1"/>
</dbReference>
<dbReference type="SMART" id="SM00477">
    <property type="entry name" value="NUC"/>
    <property type="match status" value="1"/>
</dbReference>
<evidence type="ECO:0000259" key="3">
    <source>
        <dbReference type="SMART" id="SM00477"/>
    </source>
</evidence>
<feature type="domain" description="ENPP1-3/EXOG-like endonuclease/phosphodiesterase" evidence="3">
    <location>
        <begin position="389"/>
        <end position="608"/>
    </location>
</feature>
<keyword evidence="6" id="KW-1185">Reference proteome</keyword>
<evidence type="ECO:0000313" key="6">
    <source>
        <dbReference type="Proteomes" id="UP000542353"/>
    </source>
</evidence>
<dbReference type="SUPFAM" id="SSF50494">
    <property type="entry name" value="Trypsin-like serine proteases"/>
    <property type="match status" value="1"/>
</dbReference>
<dbReference type="GO" id="GO:0003676">
    <property type="term" value="F:nucleic acid binding"/>
    <property type="evidence" value="ECO:0007669"/>
    <property type="project" value="InterPro"/>
</dbReference>
<feature type="domain" description="DNA/RNA non-specific endonuclease/pyrophosphatase/phosphodiesterase" evidence="4">
    <location>
        <begin position="388"/>
        <end position="608"/>
    </location>
</feature>
<dbReference type="InterPro" id="IPR009003">
    <property type="entry name" value="Peptidase_S1_PA"/>
</dbReference>
<dbReference type="SMART" id="SM00892">
    <property type="entry name" value="Endonuclease_NS"/>
    <property type="match status" value="1"/>
</dbReference>
<reference evidence="5 6" key="1">
    <citation type="submission" date="2020-08" db="EMBL/GenBank/DDBJ databases">
        <title>Genomic Encyclopedia of Type Strains, Phase IV (KMG-IV): sequencing the most valuable type-strain genomes for metagenomic binning, comparative biology and taxonomic classification.</title>
        <authorList>
            <person name="Goeker M."/>
        </authorList>
    </citation>
    <scope>NUCLEOTIDE SEQUENCE [LARGE SCALE GENOMIC DNA]</scope>
    <source>
        <strain evidence="5 6">DSM 12706</strain>
    </source>
</reference>
<keyword evidence="5" id="KW-0540">Nuclease</keyword>
<dbReference type="InterPro" id="IPR001604">
    <property type="entry name" value="Endo_G_ENPP1-like_dom"/>
</dbReference>
<evidence type="ECO:0000313" key="5">
    <source>
        <dbReference type="EMBL" id="MBB5048043.1"/>
    </source>
</evidence>
<organism evidence="5 6">
    <name type="scientific">Rhodopseudomonas rhenobacensis</name>
    <dbReference type="NCBI Taxonomy" id="87461"/>
    <lineage>
        <taxon>Bacteria</taxon>
        <taxon>Pseudomonadati</taxon>
        <taxon>Pseudomonadota</taxon>
        <taxon>Alphaproteobacteria</taxon>
        <taxon>Hyphomicrobiales</taxon>
        <taxon>Nitrobacteraceae</taxon>
        <taxon>Rhodopseudomonas</taxon>
    </lineage>
</organism>
<dbReference type="Gene3D" id="3.40.570.10">
    <property type="entry name" value="Extracellular Endonuclease, subunit A"/>
    <property type="match status" value="1"/>
</dbReference>
<dbReference type="EMBL" id="JACHIH010000017">
    <property type="protein sequence ID" value="MBB5048043.1"/>
    <property type="molecule type" value="Genomic_DNA"/>
</dbReference>
<name>A0A7W7Z552_9BRAD</name>
<keyword evidence="5" id="KW-0255">Endonuclease</keyword>
<dbReference type="Proteomes" id="UP000542353">
    <property type="component" value="Unassembled WGS sequence"/>
</dbReference>
<feature type="binding site" evidence="2">
    <location>
        <position position="485"/>
    </location>
    <ligand>
        <name>Mg(2+)</name>
        <dbReference type="ChEBI" id="CHEBI:18420"/>
        <note>catalytic</note>
    </ligand>
</feature>
<dbReference type="InterPro" id="IPR044929">
    <property type="entry name" value="DNA/RNA_non-sp_Endonuclease_sf"/>
</dbReference>
<comment type="caution">
    <text evidence="5">The sequence shown here is derived from an EMBL/GenBank/DDBJ whole genome shotgun (WGS) entry which is preliminary data.</text>
</comment>
<evidence type="ECO:0000256" key="1">
    <source>
        <dbReference type="PIRSR" id="PIRSR640255-1"/>
    </source>
</evidence>
<dbReference type="InterPro" id="IPR040255">
    <property type="entry name" value="Non-specific_endonuclease"/>
</dbReference>
<dbReference type="GO" id="GO:0016787">
    <property type="term" value="F:hydrolase activity"/>
    <property type="evidence" value="ECO:0007669"/>
    <property type="project" value="InterPro"/>
</dbReference>
<protein>
    <submittedName>
        <fullName evidence="5">Endonuclease G</fullName>
    </submittedName>
</protein>
<proteinExistence type="predicted"/>
<dbReference type="Pfam" id="PF13365">
    <property type="entry name" value="Trypsin_2"/>
    <property type="match status" value="1"/>
</dbReference>
<dbReference type="PANTHER" id="PTHR13966">
    <property type="entry name" value="ENDONUCLEASE RELATED"/>
    <property type="match status" value="1"/>
</dbReference>
<gene>
    <name evidence="5" type="ORF">HNR60_002804</name>
</gene>
<dbReference type="SUPFAM" id="SSF54060">
    <property type="entry name" value="His-Me finger endonucleases"/>
    <property type="match status" value="1"/>
</dbReference>
<dbReference type="GO" id="GO:0046872">
    <property type="term" value="F:metal ion binding"/>
    <property type="evidence" value="ECO:0007669"/>
    <property type="project" value="UniProtKB-KW"/>
</dbReference>
<keyword evidence="2" id="KW-0479">Metal-binding</keyword>
<dbReference type="InterPro" id="IPR020821">
    <property type="entry name" value="ENPP1-3/EXOG-like_nuc-like"/>
</dbReference>
<dbReference type="GO" id="GO:0004519">
    <property type="term" value="F:endonuclease activity"/>
    <property type="evidence" value="ECO:0007669"/>
    <property type="project" value="UniProtKB-KW"/>
</dbReference>
<evidence type="ECO:0000259" key="4">
    <source>
        <dbReference type="SMART" id="SM00892"/>
    </source>
</evidence>
<dbReference type="RefSeq" id="WP_246432941.1">
    <property type="nucleotide sequence ID" value="NZ_JACHIH010000017.1"/>
</dbReference>
<feature type="active site" description="Proton acceptor" evidence="1">
    <location>
        <position position="451"/>
    </location>
</feature>
<accession>A0A7W7Z552</accession>
<evidence type="ECO:0000256" key="2">
    <source>
        <dbReference type="PIRSR" id="PIRSR640255-2"/>
    </source>
</evidence>
<dbReference type="InterPro" id="IPR044925">
    <property type="entry name" value="His-Me_finger_sf"/>
</dbReference>
<keyword evidence="5" id="KW-0378">Hydrolase</keyword>
<sequence length="638" mass="69315">MFEAAIKAVANGRIDPERFGLTKKQIEDAAQARPRGLESVGIPRERLVGLEAIVKLIGRPPLLIRNNAVELQPLDDFAVGTDAKIKAVEPFIPSVGRIEFINHSKAWGGTGWVVDKKPDGHLILTNRHVAKLVAKRGSDGRPVFMRSPATGVKYRAQVDFNEEVGAQPEDALVATAIEIVYLADDLAADMALLKVKQVAGAAWRMPDPIPLADREAAHGELVALVGYPAYDSRNDADAMHRYFADLYDVKRCSPGKIIKVTAGAVLSHDCTSLGGNSGSNLISLEQKAAVGLHFAGVYGVENSAVGVTTIKQLLAGNLVTVGQIAGGEGVEAAADGVHNPQDLADRGGFDQDFLGAGLTVPWPKLPATIEQDLAKPSDATADRPHELRYTHFGVKFSAAFKLPVITAVNIDGENSVQIKRSADKWFFDARIDKKLQHGQKAYKDAEIDRGHMVRREDPNWGDEAETANGDTFHYTNSAPQHSRLNQGKQLWQGLENYVLDSARTHGFKACIFTAPVFSDDDPVLEEEQVRVPLEFWKVVVMVDSEQEKLHATAYLLSQGQMIRQLLEDRDRSEAVEGFTLGAYRTFQISLADLEAATKYDFGALKDADPLAQAPGANEAVAAKVPVFVPIETVGDIVL</sequence>
<dbReference type="AlphaFoldDB" id="A0A7W7Z552"/>
<dbReference type="PANTHER" id="PTHR13966:SF5">
    <property type="entry name" value="ENDONUCLEASE G, MITOCHONDRIAL"/>
    <property type="match status" value="1"/>
</dbReference>